<dbReference type="AlphaFoldDB" id="A0A553NAS1"/>
<evidence type="ECO:0000313" key="3">
    <source>
        <dbReference type="EMBL" id="TRY62530.1"/>
    </source>
</evidence>
<proteinExistence type="predicted"/>
<sequence>MKATARGNWIKLHSSFATTRISFPLQWCSKAKAEYELGYWGLDMPCGKERPQSALDVMVTSSKDTLGHAQQQGEKPNSHNSSITSAVTMDQPTGKAEDGAKVGKQNDQSWLRKNLIGRTPSLPNSLGKKKQTFLKTASCAFWFTDIVYDTSQTRDLISSYYKAGYLIFIVFSLSFLGMFSLMVHDFMMYK</sequence>
<dbReference type="EMBL" id="VCGU01000458">
    <property type="protein sequence ID" value="TRY62530.1"/>
    <property type="molecule type" value="Genomic_DNA"/>
</dbReference>
<organism evidence="3 4">
    <name type="scientific">Tigriopus californicus</name>
    <name type="common">Marine copepod</name>
    <dbReference type="NCBI Taxonomy" id="6832"/>
    <lineage>
        <taxon>Eukaryota</taxon>
        <taxon>Metazoa</taxon>
        <taxon>Ecdysozoa</taxon>
        <taxon>Arthropoda</taxon>
        <taxon>Crustacea</taxon>
        <taxon>Multicrustacea</taxon>
        <taxon>Hexanauplia</taxon>
        <taxon>Copepoda</taxon>
        <taxon>Harpacticoida</taxon>
        <taxon>Harpacticidae</taxon>
        <taxon>Tigriopus</taxon>
    </lineage>
</organism>
<accession>A0A553NAS1</accession>
<keyword evidence="2" id="KW-1133">Transmembrane helix</keyword>
<dbReference type="Proteomes" id="UP000318571">
    <property type="component" value="Chromosome 10"/>
</dbReference>
<keyword evidence="2" id="KW-0812">Transmembrane</keyword>
<reference evidence="3 4" key="1">
    <citation type="journal article" date="2018" name="Nat. Ecol. Evol.">
        <title>Genomic signatures of mitonuclear coevolution across populations of Tigriopus californicus.</title>
        <authorList>
            <person name="Barreto F.S."/>
            <person name="Watson E.T."/>
            <person name="Lima T.G."/>
            <person name="Willett C.S."/>
            <person name="Edmands S."/>
            <person name="Li W."/>
            <person name="Burton R.S."/>
        </authorList>
    </citation>
    <scope>NUCLEOTIDE SEQUENCE [LARGE SCALE GENOMIC DNA]</scope>
    <source>
        <strain evidence="3 4">San Diego</strain>
    </source>
</reference>
<feature type="transmembrane region" description="Helical" evidence="2">
    <location>
        <begin position="163"/>
        <end position="183"/>
    </location>
</feature>
<keyword evidence="2" id="KW-0472">Membrane</keyword>
<evidence type="ECO:0000256" key="2">
    <source>
        <dbReference type="SAM" id="Phobius"/>
    </source>
</evidence>
<comment type="caution">
    <text evidence="3">The sequence shown here is derived from an EMBL/GenBank/DDBJ whole genome shotgun (WGS) entry which is preliminary data.</text>
</comment>
<gene>
    <name evidence="3" type="ORF">TCAL_16619</name>
</gene>
<feature type="compositionally biased region" description="Polar residues" evidence="1">
    <location>
        <begin position="65"/>
        <end position="91"/>
    </location>
</feature>
<evidence type="ECO:0000313" key="4">
    <source>
        <dbReference type="Proteomes" id="UP000318571"/>
    </source>
</evidence>
<evidence type="ECO:0000256" key="1">
    <source>
        <dbReference type="SAM" id="MobiDB-lite"/>
    </source>
</evidence>
<name>A0A553NAS1_TIGCA</name>
<protein>
    <submittedName>
        <fullName evidence="3">Uncharacterized protein</fullName>
    </submittedName>
</protein>
<keyword evidence="4" id="KW-1185">Reference proteome</keyword>
<feature type="region of interest" description="Disordered" evidence="1">
    <location>
        <begin position="65"/>
        <end position="105"/>
    </location>
</feature>